<keyword evidence="1" id="KW-0472">Membrane</keyword>
<dbReference type="GO" id="GO:0022857">
    <property type="term" value="F:transmembrane transporter activity"/>
    <property type="evidence" value="ECO:0007669"/>
    <property type="project" value="InterPro"/>
</dbReference>
<feature type="transmembrane region" description="Helical" evidence="1">
    <location>
        <begin position="396"/>
        <end position="420"/>
    </location>
</feature>
<feature type="transmembrane region" description="Helical" evidence="1">
    <location>
        <begin position="369"/>
        <end position="390"/>
    </location>
</feature>
<keyword evidence="1" id="KW-0812">Transmembrane</keyword>
<feature type="transmembrane region" description="Helical" evidence="1">
    <location>
        <begin position="427"/>
        <end position="450"/>
    </location>
</feature>
<protein>
    <submittedName>
        <fullName evidence="3">Major facilitator superfamily (MFS) profile domain-containing protein</fullName>
    </submittedName>
</protein>
<feature type="transmembrane region" description="Helical" evidence="1">
    <location>
        <begin position="122"/>
        <end position="141"/>
    </location>
</feature>
<evidence type="ECO:0000313" key="3">
    <source>
        <dbReference type="WBParaSite" id="jg19963"/>
    </source>
</evidence>
<organism evidence="2 3">
    <name type="scientific">Ditylenchus dipsaci</name>
    <dbReference type="NCBI Taxonomy" id="166011"/>
    <lineage>
        <taxon>Eukaryota</taxon>
        <taxon>Metazoa</taxon>
        <taxon>Ecdysozoa</taxon>
        <taxon>Nematoda</taxon>
        <taxon>Chromadorea</taxon>
        <taxon>Rhabditida</taxon>
        <taxon>Tylenchina</taxon>
        <taxon>Tylenchomorpha</taxon>
        <taxon>Sphaerularioidea</taxon>
        <taxon>Anguinidae</taxon>
        <taxon>Anguininae</taxon>
        <taxon>Ditylenchus</taxon>
    </lineage>
</organism>
<dbReference type="InterPro" id="IPR036259">
    <property type="entry name" value="MFS_trans_sf"/>
</dbReference>
<proteinExistence type="predicted"/>
<evidence type="ECO:0000256" key="1">
    <source>
        <dbReference type="SAM" id="Phobius"/>
    </source>
</evidence>
<evidence type="ECO:0000313" key="2">
    <source>
        <dbReference type="Proteomes" id="UP000887574"/>
    </source>
</evidence>
<feature type="transmembrane region" description="Helical" evidence="1">
    <location>
        <begin position="153"/>
        <end position="175"/>
    </location>
</feature>
<dbReference type="PANTHER" id="PTHR45757:SF11">
    <property type="entry name" value="MAJOR FACILITATOR SUPERFAMILY (MFS) PROFILE DOMAIN-CONTAINING PROTEIN"/>
    <property type="match status" value="1"/>
</dbReference>
<dbReference type="WBParaSite" id="jg19963">
    <property type="protein sequence ID" value="jg19963"/>
    <property type="gene ID" value="jg19963"/>
</dbReference>
<dbReference type="AlphaFoldDB" id="A0A915DIZ6"/>
<name>A0A915DIZ6_9BILA</name>
<keyword evidence="2" id="KW-1185">Reference proteome</keyword>
<feature type="transmembrane region" description="Helical" evidence="1">
    <location>
        <begin position="181"/>
        <end position="203"/>
    </location>
</feature>
<dbReference type="PANTHER" id="PTHR45757">
    <property type="entry name" value="PROTEIN CBG23364-RELATED"/>
    <property type="match status" value="1"/>
</dbReference>
<dbReference type="InterPro" id="IPR011701">
    <property type="entry name" value="MFS"/>
</dbReference>
<accession>A0A915DIZ6</accession>
<keyword evidence="1" id="KW-1133">Transmembrane helix</keyword>
<feature type="transmembrane region" description="Helical" evidence="1">
    <location>
        <begin position="462"/>
        <end position="480"/>
    </location>
</feature>
<dbReference type="SUPFAM" id="SSF103473">
    <property type="entry name" value="MFS general substrate transporter"/>
    <property type="match status" value="1"/>
</dbReference>
<dbReference type="Proteomes" id="UP000887574">
    <property type="component" value="Unplaced"/>
</dbReference>
<sequence length="484" mass="52767">MAIQKKIFDIGDDDCPAYSTSTAGSLPPADPVVYTNSKRSRQSDQKEKKSHIRYLVLAVSVLCLTTVMSNSLAFNFTVICMSPPAKITNSTINPLNVQTDEFITTEEEISHTGGFSSNENSWLFSAIAIGTILGTFPITYFTTTFGVRYTFTAYGLVSAFSTLLSPLCTYLGFWPLFLMRILQGFAVGISFPSIGAISSWATLQSNGMFIALVSTHNQFGSMFTMGTAGLLCTITLLAFALFYVIFRDSPRLHRKVSTSELAKIERGREDQINELSEESKQGHKIKVPYKAIYTDKVVWGIASCFFGGSCSYYLFFIYGPFYLHKVLGVSIKNTGYSTAIPYLGSLITKIIAGPLSDNMGGCVSEKARVILFGSISQGTLALSLVGMALLPVENTIYAQICFALAISSSGLNVVGVYRCVQLSSRQYAAAVMAQLAYVSNGVILALPLVVGYCAPDDTQEQWANMFLVSAVILVITTIMFRDDM</sequence>
<dbReference type="GO" id="GO:0016020">
    <property type="term" value="C:membrane"/>
    <property type="evidence" value="ECO:0007669"/>
    <property type="project" value="TreeGrafter"/>
</dbReference>
<reference evidence="3" key="1">
    <citation type="submission" date="2022-11" db="UniProtKB">
        <authorList>
            <consortium name="WormBaseParasite"/>
        </authorList>
    </citation>
    <scope>IDENTIFICATION</scope>
</reference>
<dbReference type="Gene3D" id="1.20.1250.20">
    <property type="entry name" value="MFS general substrate transporter like domains"/>
    <property type="match status" value="2"/>
</dbReference>
<dbReference type="Pfam" id="PF07690">
    <property type="entry name" value="MFS_1"/>
    <property type="match status" value="1"/>
</dbReference>
<feature type="transmembrane region" description="Helical" evidence="1">
    <location>
        <begin position="223"/>
        <end position="246"/>
    </location>
</feature>
<feature type="transmembrane region" description="Helical" evidence="1">
    <location>
        <begin position="297"/>
        <end position="323"/>
    </location>
</feature>